<protein>
    <submittedName>
        <fullName evidence="3">Glycogen debranching enzyme (Alpha-1,6-glucosidase)</fullName>
    </submittedName>
</protein>
<dbReference type="Pfam" id="PF14742">
    <property type="entry name" value="GDE_N_bis"/>
    <property type="match status" value="1"/>
</dbReference>
<keyword evidence="4" id="KW-1185">Reference proteome</keyword>
<dbReference type="PANTHER" id="PTHR34987">
    <property type="entry name" value="C, PUTATIVE (AFU_ORTHOLOGUE AFUA_3G02880)-RELATED"/>
    <property type="match status" value="1"/>
</dbReference>
<evidence type="ECO:0000313" key="4">
    <source>
        <dbReference type="Proteomes" id="UP000190341"/>
    </source>
</evidence>
<feature type="domain" description="Mannosylglycerate hydrolase MGH1-like glycoside hydrolase" evidence="2">
    <location>
        <begin position="286"/>
        <end position="591"/>
    </location>
</feature>
<sequence>MDSAADAALYTRYVLKDGDSFLVANSYGDVAGPSEGFFVSDTRVLSSYRLRLGEETPTLLSSAVTQDNVLFVAHLTNRALSPLDEVGTPQGLIHINRNRFLCQERMYERLTCVNYGETRVTLPLRFSLAADFWDMFEVRGSKRPARGRLMEPEPGEIGYVFRYVGLDDVERASFIRFSRPPIFQGPGELEFLLTLESDETQDFYIEVGSDTGEPPSRERYRQQAAVARRRMRTKQRRGARILSSGPLFDQWMRQSRSDLALLTSELETGPYPYAGIPWFSTPFGRDAVITALQTLWLDPGLAKGVLRFLAEHQAKEDAPFLDAAPGKIMHETRKGEMSSLRELPFGLYYGGVDTTPLFVMLAHAHYRRTGDAAFLASLWPSLEAAIGWVERVCDANPLGLLDYARTAEGGLTNQGWKDSGDSVFHADGRLAPGPIALVEVQGYAFAALQGMAQLAMVLGQPERAAGWQLRAERLRGAVETHYWDEDMGFYGLAIDGERQLCRVRTSNPGHLLYTGLAEPARATRVAEQLLSSAFFSGWGVRTVARGEARYNPISYHNGSTWPHDSALCGSGIARAGVRGGVTRLLRGAFEAAVHFDMRLPELFCGFSRRQGAPPVAYPVACLPQAWAAGSGLMLLQACLGIEVDGVQNMVEINRPELPTGIEDVRINDLPIGERRFDLVFRKVGERISVFAEGEGASGLAVCIRQ</sequence>
<dbReference type="SUPFAM" id="SSF48208">
    <property type="entry name" value="Six-hairpin glycosidases"/>
    <property type="match status" value="1"/>
</dbReference>
<dbReference type="OrthoDB" id="9802524at2"/>
<reference evidence="3 4" key="1">
    <citation type="submission" date="2017-02" db="EMBL/GenBank/DDBJ databases">
        <authorList>
            <person name="Peterson S.W."/>
        </authorList>
    </citation>
    <scope>NUCLEOTIDE SEQUENCE [LARGE SCALE GENOMIC DNA]</scope>
    <source>
        <strain evidence="3 4">P15</strain>
    </source>
</reference>
<dbReference type="PANTHER" id="PTHR34987:SF4">
    <property type="entry name" value="ALPHA-L-RHAMNOSIDASE C-TERMINAL DOMAIN-CONTAINING PROTEIN"/>
    <property type="match status" value="1"/>
</dbReference>
<dbReference type="Gene3D" id="1.50.10.10">
    <property type="match status" value="1"/>
</dbReference>
<evidence type="ECO:0000259" key="2">
    <source>
        <dbReference type="Pfam" id="PF22422"/>
    </source>
</evidence>
<dbReference type="STRING" id="428993.SAMN06296058_0212"/>
<dbReference type="Proteomes" id="UP000190341">
    <property type="component" value="Unassembled WGS sequence"/>
</dbReference>
<organism evidence="3 4">
    <name type="scientific">Pseudoxanthomonas indica</name>
    <dbReference type="NCBI Taxonomy" id="428993"/>
    <lineage>
        <taxon>Bacteria</taxon>
        <taxon>Pseudomonadati</taxon>
        <taxon>Pseudomonadota</taxon>
        <taxon>Gammaproteobacteria</taxon>
        <taxon>Lysobacterales</taxon>
        <taxon>Lysobacteraceae</taxon>
        <taxon>Pseudoxanthomonas</taxon>
    </lineage>
</organism>
<evidence type="ECO:0000259" key="1">
    <source>
        <dbReference type="Pfam" id="PF14742"/>
    </source>
</evidence>
<gene>
    <name evidence="3" type="ORF">SAMN06296058_0212</name>
</gene>
<dbReference type="InterPro" id="IPR054491">
    <property type="entry name" value="MGH1-like_GH"/>
</dbReference>
<dbReference type="EMBL" id="FUZV01000001">
    <property type="protein sequence ID" value="SKC42275.1"/>
    <property type="molecule type" value="Genomic_DNA"/>
</dbReference>
<name>A0A1T5IT21_9GAMM</name>
<dbReference type="AlphaFoldDB" id="A0A1T5IT21"/>
<evidence type="ECO:0000313" key="3">
    <source>
        <dbReference type="EMBL" id="SKC42275.1"/>
    </source>
</evidence>
<dbReference type="InterPro" id="IPR032856">
    <property type="entry name" value="GDE_N_bis"/>
</dbReference>
<proteinExistence type="predicted"/>
<accession>A0A1T5IT21</accession>
<dbReference type="InterPro" id="IPR008928">
    <property type="entry name" value="6-hairpin_glycosidase_sf"/>
</dbReference>
<dbReference type="GO" id="GO:0005975">
    <property type="term" value="P:carbohydrate metabolic process"/>
    <property type="evidence" value="ECO:0007669"/>
    <property type="project" value="InterPro"/>
</dbReference>
<dbReference type="InterPro" id="IPR012341">
    <property type="entry name" value="6hp_glycosidase-like_sf"/>
</dbReference>
<feature type="domain" description="Putative glycogen debranching enzyme N-terminal" evidence="1">
    <location>
        <begin position="15"/>
        <end position="205"/>
    </location>
</feature>
<dbReference type="Pfam" id="PF22422">
    <property type="entry name" value="MGH1-like_GH"/>
    <property type="match status" value="1"/>
</dbReference>
<dbReference type="RefSeq" id="WP_079722641.1">
    <property type="nucleotide sequence ID" value="NZ_BMCL01000003.1"/>
</dbReference>